<keyword evidence="1" id="KW-0732">Signal</keyword>
<feature type="chain" id="PRO_5046178573" description="Secreted protein" evidence="1">
    <location>
        <begin position="31"/>
        <end position="128"/>
    </location>
</feature>
<dbReference type="EMBL" id="BAABAL010000006">
    <property type="protein sequence ID" value="GAA4001249.1"/>
    <property type="molecule type" value="Genomic_DNA"/>
</dbReference>
<dbReference type="RefSeq" id="WP_344873487.1">
    <property type="nucleotide sequence ID" value="NZ_BAABAL010000006.1"/>
</dbReference>
<dbReference type="Proteomes" id="UP001501747">
    <property type="component" value="Unassembled WGS sequence"/>
</dbReference>
<evidence type="ECO:0000313" key="3">
    <source>
        <dbReference type="Proteomes" id="UP001501747"/>
    </source>
</evidence>
<sequence length="128" mass="13760">MLFKNVFRRAAVSAVAVTAAMSTLVVPAQAGMSGCNDITCITINGSGLSVHSIRASLTWRSKIYGHFHIWGGGIDMNTHTATWTHPEGYTLRVGRDLPNRSVVCVQGWEHQSGGGTRSIGRACGEIKF</sequence>
<dbReference type="PROSITE" id="PS51257">
    <property type="entry name" value="PROKAR_LIPOPROTEIN"/>
    <property type="match status" value="1"/>
</dbReference>
<evidence type="ECO:0008006" key="4">
    <source>
        <dbReference type="Google" id="ProtNLM"/>
    </source>
</evidence>
<accession>A0ABP7RRU5</accession>
<evidence type="ECO:0000256" key="1">
    <source>
        <dbReference type="SAM" id="SignalP"/>
    </source>
</evidence>
<evidence type="ECO:0000313" key="2">
    <source>
        <dbReference type="EMBL" id="GAA4001249.1"/>
    </source>
</evidence>
<name>A0ABP7RRU5_9PSEU</name>
<protein>
    <recommendedName>
        <fullName evidence="4">Secreted protein</fullName>
    </recommendedName>
</protein>
<gene>
    <name evidence="2" type="ORF">GCM10022247_22320</name>
</gene>
<comment type="caution">
    <text evidence="2">The sequence shown here is derived from an EMBL/GenBank/DDBJ whole genome shotgun (WGS) entry which is preliminary data.</text>
</comment>
<keyword evidence="3" id="KW-1185">Reference proteome</keyword>
<feature type="signal peptide" evidence="1">
    <location>
        <begin position="1"/>
        <end position="30"/>
    </location>
</feature>
<reference evidence="3" key="1">
    <citation type="journal article" date="2019" name="Int. J. Syst. Evol. Microbiol.">
        <title>The Global Catalogue of Microorganisms (GCM) 10K type strain sequencing project: providing services to taxonomists for standard genome sequencing and annotation.</title>
        <authorList>
            <consortium name="The Broad Institute Genomics Platform"/>
            <consortium name="The Broad Institute Genome Sequencing Center for Infectious Disease"/>
            <person name="Wu L."/>
            <person name="Ma J."/>
        </authorList>
    </citation>
    <scope>NUCLEOTIDE SEQUENCE [LARGE SCALE GENOMIC DNA]</scope>
    <source>
        <strain evidence="3">JCM 17342</strain>
    </source>
</reference>
<proteinExistence type="predicted"/>
<organism evidence="2 3">
    <name type="scientific">Allokutzneria multivorans</name>
    <dbReference type="NCBI Taxonomy" id="1142134"/>
    <lineage>
        <taxon>Bacteria</taxon>
        <taxon>Bacillati</taxon>
        <taxon>Actinomycetota</taxon>
        <taxon>Actinomycetes</taxon>
        <taxon>Pseudonocardiales</taxon>
        <taxon>Pseudonocardiaceae</taxon>
        <taxon>Allokutzneria</taxon>
    </lineage>
</organism>